<keyword evidence="5" id="KW-0812">Transmembrane</keyword>
<evidence type="ECO:0008006" key="12">
    <source>
        <dbReference type="Google" id="ProtNLM"/>
    </source>
</evidence>
<evidence type="ECO:0000256" key="6">
    <source>
        <dbReference type="ARBA" id="ARBA00022968"/>
    </source>
</evidence>
<evidence type="ECO:0000256" key="2">
    <source>
        <dbReference type="ARBA" id="ARBA00008661"/>
    </source>
</evidence>
<evidence type="ECO:0000256" key="3">
    <source>
        <dbReference type="ARBA" id="ARBA00022676"/>
    </source>
</evidence>
<dbReference type="GO" id="GO:0000139">
    <property type="term" value="C:Golgi membrane"/>
    <property type="evidence" value="ECO:0007669"/>
    <property type="project" value="UniProtKB-SubCell"/>
</dbReference>
<proteinExistence type="inferred from homology"/>
<evidence type="ECO:0000256" key="9">
    <source>
        <dbReference type="ARBA" id="ARBA00023136"/>
    </source>
</evidence>
<protein>
    <recommendedName>
        <fullName evidence="12">Hexosyltransferase</fullName>
    </recommendedName>
</protein>
<reference evidence="10 11" key="2">
    <citation type="journal article" date="2019" name="G3 (Bethesda)">
        <title>Hybrid Assembly of the Genome of the Entomopathogenic Nematode Steinernema carpocapsae Identifies the X-Chromosome.</title>
        <authorList>
            <person name="Serra L."/>
            <person name="Macchietto M."/>
            <person name="Macias-Munoz A."/>
            <person name="McGill C.J."/>
            <person name="Rodriguez I.M."/>
            <person name="Rodriguez B."/>
            <person name="Murad R."/>
            <person name="Mortazavi A."/>
        </authorList>
    </citation>
    <scope>NUCLEOTIDE SEQUENCE [LARGE SCALE GENOMIC DNA]</scope>
    <source>
        <strain evidence="10 11">ALL</strain>
    </source>
</reference>
<evidence type="ECO:0000313" key="10">
    <source>
        <dbReference type="EMBL" id="TKR61671.1"/>
    </source>
</evidence>
<evidence type="ECO:0000313" key="11">
    <source>
        <dbReference type="Proteomes" id="UP000298663"/>
    </source>
</evidence>
<keyword evidence="7" id="KW-1133">Transmembrane helix</keyword>
<evidence type="ECO:0000256" key="4">
    <source>
        <dbReference type="ARBA" id="ARBA00022679"/>
    </source>
</evidence>
<keyword evidence="4" id="KW-0808">Transferase</keyword>
<name>A0A4U5LZ97_STECR</name>
<dbReference type="EMBL" id="AZBU02000011">
    <property type="protein sequence ID" value="TKR61671.1"/>
    <property type="molecule type" value="Genomic_DNA"/>
</dbReference>
<keyword evidence="9" id="KW-0472">Membrane</keyword>
<sequence>MSISGITWSTSKVERNPVSRWFVSKKTFNLPMFPVYTTGPAYIMASAACRSILKAVPLHLFLFIEDAFYAGIVAERVKRFNKERVLFVDTRLKSKKTLFGKLSRFATFRQVSRTMVSVILIWEKPK</sequence>
<reference evidence="10 11" key="1">
    <citation type="journal article" date="2015" name="Genome Biol.">
        <title>Comparative genomics of Steinernema reveals deeply conserved gene regulatory networks.</title>
        <authorList>
            <person name="Dillman A.R."/>
            <person name="Macchietto M."/>
            <person name="Porter C.F."/>
            <person name="Rogers A."/>
            <person name="Williams B."/>
            <person name="Antoshechkin I."/>
            <person name="Lee M.M."/>
            <person name="Goodwin Z."/>
            <person name="Lu X."/>
            <person name="Lewis E.E."/>
            <person name="Goodrich-Blair H."/>
            <person name="Stock S.P."/>
            <person name="Adams B.J."/>
            <person name="Sternberg P.W."/>
            <person name="Mortazavi A."/>
        </authorList>
    </citation>
    <scope>NUCLEOTIDE SEQUENCE [LARGE SCALE GENOMIC DNA]</scope>
    <source>
        <strain evidence="10 11">ALL</strain>
    </source>
</reference>
<keyword evidence="6" id="KW-0735">Signal-anchor</keyword>
<dbReference type="Pfam" id="PF01762">
    <property type="entry name" value="Galactosyl_T"/>
    <property type="match status" value="1"/>
</dbReference>
<evidence type="ECO:0000256" key="1">
    <source>
        <dbReference type="ARBA" id="ARBA00004323"/>
    </source>
</evidence>
<dbReference type="GO" id="GO:0016758">
    <property type="term" value="F:hexosyltransferase activity"/>
    <property type="evidence" value="ECO:0007669"/>
    <property type="project" value="InterPro"/>
</dbReference>
<keyword evidence="11" id="KW-1185">Reference proteome</keyword>
<dbReference type="AlphaFoldDB" id="A0A4U5LZ97"/>
<comment type="subcellular location">
    <subcellularLocation>
        <location evidence="1">Golgi apparatus membrane</location>
        <topology evidence="1">Single-pass type II membrane protein</topology>
    </subcellularLocation>
</comment>
<dbReference type="Proteomes" id="UP000298663">
    <property type="component" value="Unassembled WGS sequence"/>
</dbReference>
<comment type="similarity">
    <text evidence="2">Belongs to the glycosyltransferase 31 family.</text>
</comment>
<gene>
    <name evidence="10" type="ORF">L596_028753</name>
</gene>
<evidence type="ECO:0000256" key="8">
    <source>
        <dbReference type="ARBA" id="ARBA00023034"/>
    </source>
</evidence>
<dbReference type="OrthoDB" id="5512589at2759"/>
<keyword evidence="8" id="KW-0333">Golgi apparatus</keyword>
<evidence type="ECO:0000256" key="5">
    <source>
        <dbReference type="ARBA" id="ARBA00022692"/>
    </source>
</evidence>
<comment type="caution">
    <text evidence="10">The sequence shown here is derived from an EMBL/GenBank/DDBJ whole genome shotgun (WGS) entry which is preliminary data.</text>
</comment>
<keyword evidence="3" id="KW-0328">Glycosyltransferase</keyword>
<accession>A0A4U5LZ97</accession>
<organism evidence="10 11">
    <name type="scientific">Steinernema carpocapsae</name>
    <name type="common">Entomopathogenic nematode</name>
    <dbReference type="NCBI Taxonomy" id="34508"/>
    <lineage>
        <taxon>Eukaryota</taxon>
        <taxon>Metazoa</taxon>
        <taxon>Ecdysozoa</taxon>
        <taxon>Nematoda</taxon>
        <taxon>Chromadorea</taxon>
        <taxon>Rhabditida</taxon>
        <taxon>Tylenchina</taxon>
        <taxon>Panagrolaimomorpha</taxon>
        <taxon>Strongyloidoidea</taxon>
        <taxon>Steinernematidae</taxon>
        <taxon>Steinernema</taxon>
    </lineage>
</organism>
<evidence type="ECO:0000256" key="7">
    <source>
        <dbReference type="ARBA" id="ARBA00022989"/>
    </source>
</evidence>
<dbReference type="InterPro" id="IPR002659">
    <property type="entry name" value="Glyco_trans_31"/>
</dbReference>